<reference evidence="6 7" key="1">
    <citation type="journal article" date="2008" name="Nature">
        <title>The genome of Laccaria bicolor provides insights into mycorrhizal symbiosis.</title>
        <authorList>
            <person name="Martin F."/>
            <person name="Aerts A."/>
            <person name="Ahren D."/>
            <person name="Brun A."/>
            <person name="Danchin E.G.J."/>
            <person name="Duchaussoy F."/>
            <person name="Gibon J."/>
            <person name="Kohler A."/>
            <person name="Lindquist E."/>
            <person name="Pereda V."/>
            <person name="Salamov A."/>
            <person name="Shapiro H.J."/>
            <person name="Wuyts J."/>
            <person name="Blaudez D."/>
            <person name="Buee M."/>
            <person name="Brokstein P."/>
            <person name="Canbaeck B."/>
            <person name="Cohen D."/>
            <person name="Courty P.E."/>
            <person name="Coutinho P.M."/>
            <person name="Delaruelle C."/>
            <person name="Detter J.C."/>
            <person name="Deveau A."/>
            <person name="DiFazio S."/>
            <person name="Duplessis S."/>
            <person name="Fraissinet-Tachet L."/>
            <person name="Lucic E."/>
            <person name="Frey-Klett P."/>
            <person name="Fourrey C."/>
            <person name="Feussner I."/>
            <person name="Gay G."/>
            <person name="Grimwood J."/>
            <person name="Hoegger P.J."/>
            <person name="Jain P."/>
            <person name="Kilaru S."/>
            <person name="Labbe J."/>
            <person name="Lin Y.C."/>
            <person name="Legue V."/>
            <person name="Le Tacon F."/>
            <person name="Marmeisse R."/>
            <person name="Melayah D."/>
            <person name="Montanini B."/>
            <person name="Muratet M."/>
            <person name="Nehls U."/>
            <person name="Niculita-Hirzel H."/>
            <person name="Oudot-Le Secq M.P."/>
            <person name="Peter M."/>
            <person name="Quesneville H."/>
            <person name="Rajashekar B."/>
            <person name="Reich M."/>
            <person name="Rouhier N."/>
            <person name="Schmutz J."/>
            <person name="Yin T."/>
            <person name="Chalot M."/>
            <person name="Henrissat B."/>
            <person name="Kuees U."/>
            <person name="Lucas S."/>
            <person name="Van de Peer Y."/>
            <person name="Podila G.K."/>
            <person name="Polle A."/>
            <person name="Pukkila P.J."/>
            <person name="Richardson P.M."/>
            <person name="Rouze P."/>
            <person name="Sanders I.R."/>
            <person name="Stajich J.E."/>
            <person name="Tunlid A."/>
            <person name="Tuskan G."/>
            <person name="Grigoriev I.V."/>
        </authorList>
    </citation>
    <scope>NUCLEOTIDE SEQUENCE [LARGE SCALE GENOMIC DNA]</scope>
    <source>
        <strain evidence="7">S238N-H82 / ATCC MYA-4686</strain>
    </source>
</reference>
<dbReference type="CDD" id="cd14270">
    <property type="entry name" value="UBA"/>
    <property type="match status" value="1"/>
</dbReference>
<feature type="compositionally biased region" description="Polar residues" evidence="2">
    <location>
        <begin position="736"/>
        <end position="763"/>
    </location>
</feature>
<feature type="compositionally biased region" description="Polar residues" evidence="2">
    <location>
        <begin position="1125"/>
        <end position="1139"/>
    </location>
</feature>
<dbReference type="SMART" id="SM00165">
    <property type="entry name" value="UBA"/>
    <property type="match status" value="1"/>
</dbReference>
<dbReference type="RefSeq" id="XP_001878649.1">
    <property type="nucleotide sequence ID" value="XM_001878614.1"/>
</dbReference>
<dbReference type="PROSITE" id="PS50031">
    <property type="entry name" value="EH"/>
    <property type="match status" value="3"/>
</dbReference>
<dbReference type="Proteomes" id="UP000001194">
    <property type="component" value="Unassembled WGS sequence"/>
</dbReference>
<organism evidence="7">
    <name type="scientific">Laccaria bicolor (strain S238N-H82 / ATCC MYA-4686)</name>
    <name type="common">Bicoloured deceiver</name>
    <name type="synonym">Laccaria laccata var. bicolor</name>
    <dbReference type="NCBI Taxonomy" id="486041"/>
    <lineage>
        <taxon>Eukaryota</taxon>
        <taxon>Fungi</taxon>
        <taxon>Dikarya</taxon>
        <taxon>Basidiomycota</taxon>
        <taxon>Agaricomycotina</taxon>
        <taxon>Agaricomycetes</taxon>
        <taxon>Agaricomycetidae</taxon>
        <taxon>Agaricales</taxon>
        <taxon>Agaricineae</taxon>
        <taxon>Hydnangiaceae</taxon>
        <taxon>Laccaria</taxon>
    </lineage>
</organism>
<dbReference type="GO" id="GO:0005509">
    <property type="term" value="F:calcium ion binding"/>
    <property type="evidence" value="ECO:0007669"/>
    <property type="project" value="InterPro"/>
</dbReference>
<dbReference type="GO" id="GO:0005886">
    <property type="term" value="C:plasma membrane"/>
    <property type="evidence" value="ECO:0007669"/>
    <property type="project" value="TreeGrafter"/>
</dbReference>
<keyword evidence="1" id="KW-0175">Coiled coil</keyword>
<dbReference type="AlphaFoldDB" id="B0D3Y6"/>
<dbReference type="Gene3D" id="1.10.238.10">
    <property type="entry name" value="EF-hand"/>
    <property type="match status" value="3"/>
</dbReference>
<dbReference type="PANTHER" id="PTHR11216:SF170">
    <property type="entry name" value="DYNAMIN ASSOCIATED PROTEIN 160, ISOFORM D"/>
    <property type="match status" value="1"/>
</dbReference>
<dbReference type="PROSITE" id="PS50030">
    <property type="entry name" value="UBA"/>
    <property type="match status" value="1"/>
</dbReference>
<feature type="compositionally biased region" description="Basic and acidic residues" evidence="2">
    <location>
        <begin position="1171"/>
        <end position="1182"/>
    </location>
</feature>
<evidence type="ECO:0000256" key="2">
    <source>
        <dbReference type="SAM" id="MobiDB-lite"/>
    </source>
</evidence>
<dbReference type="OrthoDB" id="524326at2759"/>
<dbReference type="FunCoup" id="B0D3Y6">
    <property type="interactions" value="4"/>
</dbReference>
<feature type="compositionally biased region" description="Polar residues" evidence="2">
    <location>
        <begin position="510"/>
        <end position="522"/>
    </location>
</feature>
<feature type="region of interest" description="Disordered" evidence="2">
    <location>
        <begin position="449"/>
        <end position="524"/>
    </location>
</feature>
<feature type="compositionally biased region" description="Polar residues" evidence="2">
    <location>
        <begin position="814"/>
        <end position="831"/>
    </location>
</feature>
<evidence type="ECO:0000313" key="6">
    <source>
        <dbReference type="EMBL" id="EDR11348.1"/>
    </source>
</evidence>
<dbReference type="SUPFAM" id="SSF46934">
    <property type="entry name" value="UBA-like"/>
    <property type="match status" value="1"/>
</dbReference>
<feature type="domain" description="EH" evidence="4">
    <location>
        <begin position="11"/>
        <end position="90"/>
    </location>
</feature>
<dbReference type="Gene3D" id="1.10.8.10">
    <property type="entry name" value="DNA helicase RuvA subunit, C-terminal domain"/>
    <property type="match status" value="1"/>
</dbReference>
<feature type="region of interest" description="Disordered" evidence="2">
    <location>
        <begin position="1064"/>
        <end position="1216"/>
    </location>
</feature>
<feature type="domain" description="EH" evidence="4">
    <location>
        <begin position="146"/>
        <end position="231"/>
    </location>
</feature>
<dbReference type="InterPro" id="IPR011992">
    <property type="entry name" value="EF-hand-dom_pair"/>
</dbReference>
<dbReference type="Pfam" id="PF12763">
    <property type="entry name" value="EH"/>
    <property type="match status" value="3"/>
</dbReference>
<proteinExistence type="predicted"/>
<feature type="compositionally biased region" description="Polar residues" evidence="2">
    <location>
        <begin position="265"/>
        <end position="288"/>
    </location>
</feature>
<dbReference type="GO" id="GO:0005737">
    <property type="term" value="C:cytoplasm"/>
    <property type="evidence" value="ECO:0007669"/>
    <property type="project" value="TreeGrafter"/>
</dbReference>
<feature type="domain" description="UBA" evidence="3">
    <location>
        <begin position="1226"/>
        <end position="1268"/>
    </location>
</feature>
<sequence length="1268" mass="134737">MTSNFSSTPAELTLVSQIFAHADPQKLGVITGDVAVRVFGGANLAPTTLGEIWNIADEENKGWLSKRGVAIAVRLIGWAQKGEKITPASLHKRELSNQTPTAYHNFVSLAGPLAKIDGISVLTQQHTGMSLPKSPPPGFPPFTPQDKVKFQNLFLKSGPTNGILTGEKARDIFVKSKLSNDKLLQIWNLADTQDRGALDSTDFAVGMYFIQGLMSGKMSFIPSALPPGLYQQAGGVPPVSAVVTGNSGSFSPVGASFSQDRSRIHPQQTGQSLPLQPDNTGLSGQTRSPALPARPIAAQPFGSSPFAPISNGQVLPWDVSHSEKTSSDKYFDGLDPQNRGFIEGDVAVPFMLDSKLPGEDLAQVWDLADINNDGRLTRDGFAVAMHLIQKKLAGGDIPASLPPTLIPPSMRSTANGASPFSPASPQFQQEVTHDLFSFDDTPPASATIHPKAGAVQPPSVLRSVPRDPFTSSSFTNSPHGDLLGDDDAASTTPPLHDQSAEIGNAKNHLKSTNQSLEATRNESTSIQQTLATQASQLSALQTQLSSAKAAYETETKLLAAFKERHSAQSAEIQKAREDLIRAESDLSAIRVEKSEIEGSFLRDKEDIRELHRKMNEVGQQIDALKTDVEKAKKDAKQQKGLLAIAKKQLSLKEAEKAKAEKEQEGALADLTAVTKEREEAEADLAKEDTGIEPKAVERATDPVAFAALQQPLPLTPDLSAIALSKSNNPFERLAKSSGNSTPRSQSPFLPFQSPNLSLSSARSGSIPGAFELEGHDDDIFTSIETANGGPVEPKEEEPQQPLKPESAAADSVLSPATVNESEFFSTPPTSATQVASPTVAAAHFPSLDDAAVDFPPIDTLPPAQNSQRDLETNFGTQLKELDVDESDSDSDEIPLAELAQSNKKPSSIVPKAVEELPVTGTPPVSFDDIFVSNAPIAADIPSADKVPTLTANAPIASSPFEAISSPLQASAPTELSTTSTTAGVSAFDEAMGKIPATTSAAAPQFSFDTAFDDNFDFASASTAEASGPFPLPSTTDFKITNGDTPKSQFGDMFSTIGSKKSIENHFAPSQGVGVPSREPAQPLGTSFDETFSTFDLGPKTSLAIAEETPSKSIESTVPGALPASPVSTSPKASISSPQSFDVRPGSPPPGEKSPPQRAVSPKPRPSSSSSKEVHEKQKEPPTRHSKLSIRLPFGKRKKHQEQLPPPPAPSNLTPMREESYRAITPAVDDDVEPVKQLTAMGFTRSQAVVALEKYGYDVQKALNSLLGQ</sequence>
<gene>
    <name evidence="6" type="ORF">LACBIDRAFT_316103</name>
</gene>
<dbReference type="GO" id="GO:0016197">
    <property type="term" value="P:endosomal transport"/>
    <property type="evidence" value="ECO:0007669"/>
    <property type="project" value="TreeGrafter"/>
</dbReference>
<name>B0D3Y6_LACBS</name>
<dbReference type="KEGG" id="lbc:LACBIDRAFT_316103"/>
<feature type="domain" description="EF-hand" evidence="5">
    <location>
        <begin position="356"/>
        <end position="391"/>
    </location>
</feature>
<dbReference type="HOGENOM" id="CLU_006395_0_0_1"/>
<evidence type="ECO:0000259" key="3">
    <source>
        <dbReference type="PROSITE" id="PS50030"/>
    </source>
</evidence>
<dbReference type="PANTHER" id="PTHR11216">
    <property type="entry name" value="EH DOMAIN"/>
    <property type="match status" value="1"/>
</dbReference>
<feature type="region of interest" description="Disordered" evidence="2">
    <location>
        <begin position="730"/>
        <end position="831"/>
    </location>
</feature>
<feature type="coiled-coil region" evidence="1">
    <location>
        <begin position="558"/>
        <end position="664"/>
    </location>
</feature>
<feature type="compositionally biased region" description="Polar residues" evidence="2">
    <location>
        <begin position="1083"/>
        <end position="1093"/>
    </location>
</feature>
<dbReference type="GO" id="GO:0006897">
    <property type="term" value="P:endocytosis"/>
    <property type="evidence" value="ECO:0007669"/>
    <property type="project" value="TreeGrafter"/>
</dbReference>
<dbReference type="STRING" id="486041.B0D3Y6"/>
<feature type="region of interest" description="Disordered" evidence="2">
    <location>
        <begin position="254"/>
        <end position="288"/>
    </location>
</feature>
<feature type="domain" description="EH" evidence="4">
    <location>
        <begin position="323"/>
        <end position="412"/>
    </location>
</feature>
<dbReference type="InterPro" id="IPR000261">
    <property type="entry name" value="EH_dom"/>
</dbReference>
<evidence type="ECO:0000259" key="4">
    <source>
        <dbReference type="PROSITE" id="PS50031"/>
    </source>
</evidence>
<dbReference type="SUPFAM" id="SSF47473">
    <property type="entry name" value="EF-hand"/>
    <property type="match status" value="3"/>
</dbReference>
<dbReference type="PROSITE" id="PS50222">
    <property type="entry name" value="EF_HAND_2"/>
    <property type="match status" value="1"/>
</dbReference>
<dbReference type="InterPro" id="IPR002048">
    <property type="entry name" value="EF_hand_dom"/>
</dbReference>
<protein>
    <submittedName>
        <fullName evidence="6">Predicted protein</fullName>
    </submittedName>
</protein>
<feature type="compositionally biased region" description="Basic residues" evidence="2">
    <location>
        <begin position="1183"/>
        <end position="1199"/>
    </location>
</feature>
<dbReference type="GeneID" id="6074002"/>
<dbReference type="InterPro" id="IPR009060">
    <property type="entry name" value="UBA-like_sf"/>
</dbReference>
<dbReference type="InterPro" id="IPR015940">
    <property type="entry name" value="UBA"/>
</dbReference>
<dbReference type="CDD" id="cd00052">
    <property type="entry name" value="EH"/>
    <property type="match status" value="3"/>
</dbReference>
<evidence type="ECO:0000313" key="7">
    <source>
        <dbReference type="Proteomes" id="UP000001194"/>
    </source>
</evidence>
<evidence type="ECO:0000256" key="1">
    <source>
        <dbReference type="SAM" id="Coils"/>
    </source>
</evidence>
<dbReference type="Pfam" id="PF00627">
    <property type="entry name" value="UBA"/>
    <property type="match status" value="1"/>
</dbReference>
<feature type="compositionally biased region" description="Polar residues" evidence="2">
    <location>
        <begin position="469"/>
        <end position="478"/>
    </location>
</feature>
<evidence type="ECO:0000259" key="5">
    <source>
        <dbReference type="PROSITE" id="PS50222"/>
    </source>
</evidence>
<keyword evidence="7" id="KW-1185">Reference proteome</keyword>
<dbReference type="EMBL" id="DS547096">
    <property type="protein sequence ID" value="EDR11348.1"/>
    <property type="molecule type" value="Genomic_DNA"/>
</dbReference>
<dbReference type="SMART" id="SM00027">
    <property type="entry name" value="EH"/>
    <property type="match status" value="3"/>
</dbReference>
<accession>B0D3Y6</accession>
<dbReference type="InParanoid" id="B0D3Y6"/>